<dbReference type="PROSITE" id="PS00330">
    <property type="entry name" value="HEMOLYSIN_CALCIUM"/>
    <property type="match status" value="1"/>
</dbReference>
<sequence length="98" mass="10366">MSNDILVGAEGLDTLTGGNGNDDFYITTQFDLETITDFQDGSDRIVFTGGLTFAQLQITSENGNTILAVTSTQQQVAKLLGVNSALITAEDFSANNSL</sequence>
<evidence type="ECO:0000313" key="1">
    <source>
        <dbReference type="EMBL" id="CUR30727.1"/>
    </source>
</evidence>
<dbReference type="STRING" id="671072.PL9214290318"/>
<keyword evidence="2" id="KW-1185">Reference proteome</keyword>
<dbReference type="RefSeq" id="WP_072717710.1">
    <property type="nucleotide sequence ID" value="NZ_LN889782.1"/>
</dbReference>
<proteinExistence type="predicted"/>
<dbReference type="Gene3D" id="2.150.10.10">
    <property type="entry name" value="Serralysin-like metalloprotease, C-terminal"/>
    <property type="match status" value="1"/>
</dbReference>
<dbReference type="SUPFAM" id="SSF51120">
    <property type="entry name" value="beta-Roll"/>
    <property type="match status" value="1"/>
</dbReference>
<reference evidence="2" key="1">
    <citation type="submission" date="2015-10" db="EMBL/GenBank/DDBJ databases">
        <authorList>
            <person name="Regsiter A."/>
            <person name="william w."/>
        </authorList>
    </citation>
    <scope>NUCLEOTIDE SEQUENCE [LARGE SCALE GENOMIC DNA]</scope>
</reference>
<protein>
    <submittedName>
        <fullName evidence="1">Uncharacterized protein</fullName>
    </submittedName>
</protein>
<dbReference type="AlphaFoldDB" id="A0A1J1LDP8"/>
<dbReference type="Proteomes" id="UP000184315">
    <property type="component" value="Unassembled WGS sequence"/>
</dbReference>
<dbReference type="EMBL" id="CZDF01000132">
    <property type="protein sequence ID" value="CUR30727.1"/>
    <property type="molecule type" value="Genomic_DNA"/>
</dbReference>
<evidence type="ECO:0000313" key="2">
    <source>
        <dbReference type="Proteomes" id="UP000184315"/>
    </source>
</evidence>
<name>A0A1J1LDP8_9CYAN</name>
<dbReference type="OrthoDB" id="467227at2"/>
<gene>
    <name evidence="1" type="ORF">PL9214290318</name>
</gene>
<dbReference type="InterPro" id="IPR011049">
    <property type="entry name" value="Serralysin-like_metalloprot_C"/>
</dbReference>
<dbReference type="InterPro" id="IPR018511">
    <property type="entry name" value="Hemolysin-typ_Ca-bd_CS"/>
</dbReference>
<organism evidence="1 2">
    <name type="scientific">Planktothrix tepida PCC 9214</name>
    <dbReference type="NCBI Taxonomy" id="671072"/>
    <lineage>
        <taxon>Bacteria</taxon>
        <taxon>Bacillati</taxon>
        <taxon>Cyanobacteriota</taxon>
        <taxon>Cyanophyceae</taxon>
        <taxon>Oscillatoriophycideae</taxon>
        <taxon>Oscillatoriales</taxon>
        <taxon>Microcoleaceae</taxon>
        <taxon>Planktothrix</taxon>
    </lineage>
</organism>
<accession>A0A1J1LDP8</accession>